<evidence type="ECO:0000256" key="1">
    <source>
        <dbReference type="SAM" id="Phobius"/>
    </source>
</evidence>
<evidence type="ECO:0000313" key="2">
    <source>
        <dbReference type="EMBL" id="TRZ38428.1"/>
    </source>
</evidence>
<feature type="transmembrane region" description="Helical" evidence="1">
    <location>
        <begin position="26"/>
        <end position="46"/>
    </location>
</feature>
<evidence type="ECO:0000313" key="3">
    <source>
        <dbReference type="Proteomes" id="UP000319837"/>
    </source>
</evidence>
<accession>A0A553SN78</accession>
<reference evidence="3" key="1">
    <citation type="submission" date="2018-10" db="EMBL/GenBank/DDBJ databases">
        <title>FDA dAtabase for Regulatory Grade micrObial Sequences (FDA-ARGOS): Supporting development and validation of Infectious Disease Dx tests.</title>
        <authorList>
            <person name="Minogue T."/>
            <person name="Wolcott M."/>
            <person name="Wasieloski L."/>
            <person name="Aguilar W."/>
            <person name="Moore D."/>
            <person name="Tallon L."/>
            <person name="Sadzewicz L."/>
            <person name="Sengamalay N."/>
            <person name="Ott S."/>
            <person name="Godinez A."/>
            <person name="Nagaraj S."/>
            <person name="Vavikolanu K."/>
            <person name="Vyas G."/>
            <person name="Nadendla S."/>
            <person name="George J."/>
            <person name="Sichtig H."/>
        </authorList>
    </citation>
    <scope>NUCLEOTIDE SEQUENCE [LARGE SCALE GENOMIC DNA]</scope>
    <source>
        <strain evidence="3">FDAARGOS_343</strain>
    </source>
</reference>
<keyword evidence="1" id="KW-0472">Membrane</keyword>
<comment type="caution">
    <text evidence="2">The sequence shown here is derived from an EMBL/GenBank/DDBJ whole genome shotgun (WGS) entry which is preliminary data.</text>
</comment>
<gene>
    <name evidence="2" type="ORF">CEQ21_23850</name>
</gene>
<keyword evidence="1" id="KW-0812">Transmembrane</keyword>
<dbReference type="AlphaFoldDB" id="A0A553SN78"/>
<keyword evidence="1" id="KW-1133">Transmembrane helix</keyword>
<name>A0A553SN78_NIACI</name>
<organism evidence="2 3">
    <name type="scientific">Niallia circulans</name>
    <name type="common">Bacillus circulans</name>
    <dbReference type="NCBI Taxonomy" id="1397"/>
    <lineage>
        <taxon>Bacteria</taxon>
        <taxon>Bacillati</taxon>
        <taxon>Bacillota</taxon>
        <taxon>Bacilli</taxon>
        <taxon>Bacillales</taxon>
        <taxon>Bacillaceae</taxon>
        <taxon>Niallia</taxon>
    </lineage>
</organism>
<dbReference type="EMBL" id="RIBP01000004">
    <property type="protein sequence ID" value="TRZ38428.1"/>
    <property type="molecule type" value="Genomic_DNA"/>
</dbReference>
<protein>
    <submittedName>
        <fullName evidence="2">Uncharacterized protein</fullName>
    </submittedName>
</protein>
<dbReference type="Proteomes" id="UP000319837">
    <property type="component" value="Unassembled WGS sequence"/>
</dbReference>
<sequence length="69" mass="8083">MYKHVLFREDNNITRKEVILVHKDNYIFGIGVLAILLTTVYTAVLASQLMATKHKVDHLYFKDKFSNQK</sequence>
<proteinExistence type="predicted"/>